<dbReference type="PANTHER" id="PTHR12326:SF3">
    <property type="entry name" value="DIFFERENTIALLY EXPRESSED IN FDCP 8 HOMOLOG"/>
    <property type="match status" value="1"/>
</dbReference>
<dbReference type="InterPro" id="IPR051366">
    <property type="entry name" value="DEF8"/>
</dbReference>
<dbReference type="STRING" id="3469.A0A4Y7JLL8"/>
<feature type="domain" description="PX" evidence="6">
    <location>
        <begin position="601"/>
        <end position="721"/>
    </location>
</feature>
<evidence type="ECO:0000256" key="2">
    <source>
        <dbReference type="ARBA" id="ARBA00022737"/>
    </source>
</evidence>
<keyword evidence="4" id="KW-0862">Zinc</keyword>
<dbReference type="InterPro" id="IPR036871">
    <property type="entry name" value="PX_dom_sf"/>
</dbReference>
<dbReference type="SMART" id="SM00312">
    <property type="entry name" value="PX"/>
    <property type="match status" value="1"/>
</dbReference>
<evidence type="ECO:0000256" key="4">
    <source>
        <dbReference type="ARBA" id="ARBA00022833"/>
    </source>
</evidence>
<evidence type="ECO:0000313" key="8">
    <source>
        <dbReference type="Proteomes" id="UP000316621"/>
    </source>
</evidence>
<dbReference type="Pfam" id="PF00787">
    <property type="entry name" value="PX"/>
    <property type="match status" value="1"/>
</dbReference>
<evidence type="ECO:0000259" key="6">
    <source>
        <dbReference type="PROSITE" id="PS50195"/>
    </source>
</evidence>
<dbReference type="PROSITE" id="PS50195">
    <property type="entry name" value="PX"/>
    <property type="match status" value="1"/>
</dbReference>
<dbReference type="Proteomes" id="UP000316621">
    <property type="component" value="Chromosome 5"/>
</dbReference>
<dbReference type="InterPro" id="IPR001683">
    <property type="entry name" value="PX_dom"/>
</dbReference>
<accession>A0A4Y7JLL8</accession>
<evidence type="ECO:0000313" key="7">
    <source>
        <dbReference type="EMBL" id="RZC61647.1"/>
    </source>
</evidence>
<dbReference type="Gene3D" id="3.30.1520.10">
    <property type="entry name" value="Phox-like domain"/>
    <property type="match status" value="1"/>
</dbReference>
<feature type="region of interest" description="Disordered" evidence="5">
    <location>
        <begin position="363"/>
        <end position="392"/>
    </location>
</feature>
<name>A0A4Y7JLL8_PAPSO</name>
<dbReference type="AlphaFoldDB" id="A0A4Y7JLL8"/>
<evidence type="ECO:0000256" key="1">
    <source>
        <dbReference type="ARBA" id="ARBA00022723"/>
    </source>
</evidence>
<sequence length="1078" mass="119306">MINGEGTGENSISNVASRDPFNEYRLWKQDQILDGGGGDHDNVSSEYNSYDESEFEKYCSANSLMDGTSSMCSSLGTCNDFLDSDFGYFKNLKFDDVGGARFRRNSGDIDVANGISIDEERAQLRNNGSQCLQKLKVKNVMDSRRILDTGTSSGKDFYDKDGGDGLAYSGSDLFQTIANDYSKVEEVAGVEENGAVSHSSPRSSNSSLNLAACEEDCTEKSDCNIGSSDRLNSVSDSLVDGREAERGPDEEEGTSSKGEHSDDDGSMFGYGTDDENAVDLYESRKLQYSQAAKIDNRNPLLMNSSVAFGSEDWDDFEQETEDGLVSSLWDKPQDQQNEQLEINKKLENLNLLSKDGNLSFVGSEQKGSARDISGNSGQIHGTGESIENQENYSIGDVTVDKCPSVLNKQSNMNLSNSLRAAESDFHCASNEKVSGLNEDEMSVNLSSGKPAVQLDPLSDIAVNQLCSSSNEIPQGKERPFEDPMAKGLTALPEDSQGIDLKRLRKNSPGPLDLRNNHLAPIKVEHPRSDESYDEIVLEMEEILLDSSESHRARFVKGNKLSFSQQIQIRDGSSTASTSGTDDAYPLIQDPTKIEGVEVVGAKQKKGDVSLGERIVGVKEYTVYKLRVWSGNDQWEVERRYRDFYTLYRHLKRLFADHGLTLPSPWSRVEQESRKIFGNASPGVVSERTALIQECLRSVLHYSSLYNTPTSLIWFLSPQKADSSSSMLNALVPPPTSEFSKGAAAEDYTNLGKTISHLVKIQPPKSIKQLVEAQRNTCAGCHKHFNTGKTLMWEFVETLGWGKPRLCEYTGQLFCTSCHTNDTAVLPARVLHHWDFTLYPVSQLAKSFLDSIYEQPMLCVSAVNPFLFSKVPTLLHIMGIRKKIGAMFPYLRCPFRRTVHKGMGSRRYLLEGNDFFALRDLVDLSKGAFAVLPFMVETVSSKMLQHITQQCLICCDTGVPCGARQACEDTSSLIFPFQESEVDRCASCESVFHKPCFKKLDGCLCGATSTKTTCSMDQLKFQTNIEMDRSRDATARAPDSDTPVGFLSSLFSRTTSDKIWGHKKSRPIILMDSLPSTSL</sequence>
<evidence type="ECO:0000256" key="5">
    <source>
        <dbReference type="SAM" id="MobiDB-lite"/>
    </source>
</evidence>
<feature type="region of interest" description="Disordered" evidence="5">
    <location>
        <begin position="224"/>
        <end position="274"/>
    </location>
</feature>
<organism evidence="7 8">
    <name type="scientific">Papaver somniferum</name>
    <name type="common">Opium poppy</name>
    <dbReference type="NCBI Taxonomy" id="3469"/>
    <lineage>
        <taxon>Eukaryota</taxon>
        <taxon>Viridiplantae</taxon>
        <taxon>Streptophyta</taxon>
        <taxon>Embryophyta</taxon>
        <taxon>Tracheophyta</taxon>
        <taxon>Spermatophyta</taxon>
        <taxon>Magnoliopsida</taxon>
        <taxon>Ranunculales</taxon>
        <taxon>Papaveraceae</taxon>
        <taxon>Papaveroideae</taxon>
        <taxon>Papaver</taxon>
    </lineage>
</organism>
<dbReference type="GO" id="GO:0016020">
    <property type="term" value="C:membrane"/>
    <property type="evidence" value="ECO:0007669"/>
    <property type="project" value="UniProtKB-ARBA"/>
</dbReference>
<keyword evidence="1" id="KW-0479">Metal-binding</keyword>
<dbReference type="SMART" id="SM01175">
    <property type="entry name" value="DUF4206"/>
    <property type="match status" value="1"/>
</dbReference>
<dbReference type="OMA" id="KHFDDGM"/>
<keyword evidence="3" id="KW-0863">Zinc-finger</keyword>
<proteinExistence type="predicted"/>
<keyword evidence="8" id="KW-1185">Reference proteome</keyword>
<gene>
    <name evidence="7" type="ORF">C5167_023395</name>
</gene>
<dbReference type="PANTHER" id="PTHR12326">
    <property type="entry name" value="PLECKSTRIN HOMOLOGY DOMAIN CONTAINING PROTEIN"/>
    <property type="match status" value="1"/>
</dbReference>
<dbReference type="InterPro" id="IPR025258">
    <property type="entry name" value="RH_dom"/>
</dbReference>
<dbReference type="CDD" id="cd06093">
    <property type="entry name" value="PX_domain"/>
    <property type="match status" value="1"/>
</dbReference>
<feature type="compositionally biased region" description="Polar residues" evidence="5">
    <location>
        <begin position="373"/>
        <end position="392"/>
    </location>
</feature>
<dbReference type="SUPFAM" id="SSF64268">
    <property type="entry name" value="PX domain"/>
    <property type="match status" value="1"/>
</dbReference>
<feature type="compositionally biased region" description="Polar residues" evidence="5">
    <location>
        <begin position="224"/>
        <end position="236"/>
    </location>
</feature>
<reference evidence="7 8" key="1">
    <citation type="journal article" date="2018" name="Science">
        <title>The opium poppy genome and morphinan production.</title>
        <authorList>
            <person name="Guo L."/>
            <person name="Winzer T."/>
            <person name="Yang X."/>
            <person name="Li Y."/>
            <person name="Ning Z."/>
            <person name="He Z."/>
            <person name="Teodor R."/>
            <person name="Lu Y."/>
            <person name="Bowser T.A."/>
            <person name="Graham I.A."/>
            <person name="Ye K."/>
        </authorList>
    </citation>
    <scope>NUCLEOTIDE SEQUENCE [LARGE SCALE GENOMIC DNA]</scope>
    <source>
        <strain evidence="8">cv. HN1</strain>
        <tissue evidence="7">Leaves</tissue>
    </source>
</reference>
<dbReference type="GO" id="GO:0035091">
    <property type="term" value="F:phosphatidylinositol binding"/>
    <property type="evidence" value="ECO:0007669"/>
    <property type="project" value="InterPro"/>
</dbReference>
<dbReference type="GO" id="GO:0005768">
    <property type="term" value="C:endosome"/>
    <property type="evidence" value="ECO:0007669"/>
    <property type="project" value="UniProtKB-ARBA"/>
</dbReference>
<evidence type="ECO:0000256" key="3">
    <source>
        <dbReference type="ARBA" id="ARBA00022771"/>
    </source>
</evidence>
<keyword evidence="2" id="KW-0677">Repeat</keyword>
<dbReference type="EMBL" id="CM010719">
    <property type="protein sequence ID" value="RZC61647.1"/>
    <property type="molecule type" value="Genomic_DNA"/>
</dbReference>
<protein>
    <recommendedName>
        <fullName evidence="6">PX domain-containing protein</fullName>
    </recommendedName>
</protein>
<dbReference type="Gramene" id="RZC61647">
    <property type="protein sequence ID" value="RZC61647"/>
    <property type="gene ID" value="C5167_023395"/>
</dbReference>
<dbReference type="GO" id="GO:0008270">
    <property type="term" value="F:zinc ion binding"/>
    <property type="evidence" value="ECO:0007669"/>
    <property type="project" value="UniProtKB-KW"/>
</dbReference>
<dbReference type="Pfam" id="PF13901">
    <property type="entry name" value="RH_dom"/>
    <property type="match status" value="1"/>
</dbReference>
<dbReference type="OrthoDB" id="1918044at2759"/>